<dbReference type="NCBIfam" id="NF000756">
    <property type="entry name" value="PRK00047.1"/>
    <property type="match status" value="1"/>
</dbReference>
<feature type="binding site" evidence="7">
    <location>
        <position position="433"/>
    </location>
    <ligand>
        <name>ADP</name>
        <dbReference type="ChEBI" id="CHEBI:456216"/>
    </ligand>
</feature>
<evidence type="ECO:0000259" key="10">
    <source>
        <dbReference type="Pfam" id="PF02782"/>
    </source>
</evidence>
<gene>
    <name evidence="7 11" type="primary">glpK</name>
    <name evidence="11" type="ORF">GCM10011505_26730</name>
</gene>
<organism evidence="11 12">
    <name type="scientific">Tistrella bauzanensis</name>
    <dbReference type="NCBI Taxonomy" id="657419"/>
    <lineage>
        <taxon>Bacteria</taxon>
        <taxon>Pseudomonadati</taxon>
        <taxon>Pseudomonadota</taxon>
        <taxon>Alphaproteobacteria</taxon>
        <taxon>Geminicoccales</taxon>
        <taxon>Geminicoccaceae</taxon>
        <taxon>Tistrella</taxon>
    </lineage>
</organism>
<comment type="catalytic activity">
    <reaction evidence="7">
        <text>glycerol + ATP = sn-glycerol 3-phosphate + ADP + H(+)</text>
        <dbReference type="Rhea" id="RHEA:21644"/>
        <dbReference type="ChEBI" id="CHEBI:15378"/>
        <dbReference type="ChEBI" id="CHEBI:17754"/>
        <dbReference type="ChEBI" id="CHEBI:30616"/>
        <dbReference type="ChEBI" id="CHEBI:57597"/>
        <dbReference type="ChEBI" id="CHEBI:456216"/>
        <dbReference type="EC" id="2.7.1.30"/>
    </reaction>
</comment>
<name>A0ABQ1IJ03_9PROT</name>
<dbReference type="PANTHER" id="PTHR10196:SF78">
    <property type="entry name" value="GLYCEROL KINASE"/>
    <property type="match status" value="1"/>
</dbReference>
<sequence>MPANITTPDAVDDRPGRHGFTGQGLILALDQGTTSTRAMLFDGAMQVIATDQQEFPQHFPASGLVEHDAEDLWQTSVATMKGALATAGVDAGALAAIGITNQRETTVVWDRETGRAIHPAIVWQDRRTARICGELKREGHEQLVRDRSGLLLDPYFSATKIGWILDKVEGARAAAAAGRLAFGTVDSFLIWRMTGGRVHATDATNASRTMLYDIHKGSWCPDLCAVFGVPMSMLPDVRDSAGDFGETLPDLLGRPVPIRGVAGDQQAATTGQACFRPGMVKATYGTGCFALLVTGRQSVRSRNRLLTTVALQLNGRRSYALEGSIFVAGAAVQWLRDGLGLISTSAESEQLAAEADPAQSVYLVPAFTGLGAPHWDADARGAMFGLTRATGPREIARAVLDSVAYQTRDLVEAMRGDWEGTDFGETVLRVDGGMVASDWLMQRLADMLATPVDRPKLRETTAMGAAYLAGLAAGVYPDPEVFADGWALDRRFEPAMAEAERERLYGGWQDAVRRTLTRT</sequence>
<dbReference type="EC" id="2.7.1.30" evidence="7"/>
<comment type="similarity">
    <text evidence="1 7 8">Belongs to the FGGY kinase family.</text>
</comment>
<feature type="domain" description="Carbohydrate kinase FGGY C-terminal" evidence="10">
    <location>
        <begin position="281"/>
        <end position="473"/>
    </location>
</feature>
<feature type="domain" description="Carbohydrate kinase FGGY N-terminal" evidence="9">
    <location>
        <begin position="26"/>
        <end position="271"/>
    </location>
</feature>
<feature type="binding site" evidence="7">
    <location>
        <position position="103"/>
    </location>
    <ligand>
        <name>glycerol</name>
        <dbReference type="ChEBI" id="CHEBI:17754"/>
    </ligand>
</feature>
<dbReference type="Pfam" id="PF00370">
    <property type="entry name" value="FGGY_N"/>
    <property type="match status" value="1"/>
</dbReference>
<evidence type="ECO:0000313" key="11">
    <source>
        <dbReference type="EMBL" id="GGB44056.1"/>
    </source>
</evidence>
<feature type="binding site" evidence="7">
    <location>
        <position position="104"/>
    </location>
    <ligand>
        <name>sn-glycerol 3-phosphate</name>
        <dbReference type="ChEBI" id="CHEBI:57597"/>
    </ligand>
</feature>
<feature type="binding site" evidence="7">
    <location>
        <position position="33"/>
    </location>
    <ligand>
        <name>ATP</name>
        <dbReference type="ChEBI" id="CHEBI:30616"/>
    </ligand>
</feature>
<dbReference type="SUPFAM" id="SSF53067">
    <property type="entry name" value="Actin-like ATPase domain"/>
    <property type="match status" value="2"/>
</dbReference>
<feature type="binding site" evidence="7">
    <location>
        <position position="33"/>
    </location>
    <ligand>
        <name>sn-glycerol 3-phosphate</name>
        <dbReference type="ChEBI" id="CHEBI:57597"/>
    </ligand>
</feature>
<feature type="binding site" evidence="7">
    <location>
        <position position="34"/>
    </location>
    <ligand>
        <name>ATP</name>
        <dbReference type="ChEBI" id="CHEBI:30616"/>
    </ligand>
</feature>
<accession>A0ABQ1IJ03</accession>
<evidence type="ECO:0000256" key="3">
    <source>
        <dbReference type="ARBA" id="ARBA00022741"/>
    </source>
</evidence>
<comment type="function">
    <text evidence="7">Key enzyme in the regulation of glycerol uptake and metabolism. Catalyzes the phosphorylation of glycerol to yield sn-glycerol 3-phosphate.</text>
</comment>
<protein>
    <recommendedName>
        <fullName evidence="7">Glycerol kinase</fullName>
        <ecNumber evidence="7">2.7.1.30</ecNumber>
    </recommendedName>
    <alternativeName>
        <fullName evidence="7">ATP:glycerol 3-phosphotransferase</fullName>
    </alternativeName>
    <alternativeName>
        <fullName evidence="7">Glycerokinase</fullName>
        <shortName evidence="7">GK</shortName>
    </alternativeName>
</protein>
<evidence type="ECO:0000259" key="9">
    <source>
        <dbReference type="Pfam" id="PF00370"/>
    </source>
</evidence>
<feature type="binding site" evidence="7">
    <location>
        <position position="329"/>
    </location>
    <ligand>
        <name>ATP</name>
        <dbReference type="ChEBI" id="CHEBI:30616"/>
    </ligand>
</feature>
<dbReference type="InterPro" id="IPR005999">
    <property type="entry name" value="Glycerol_kin"/>
</dbReference>
<evidence type="ECO:0000256" key="4">
    <source>
        <dbReference type="ARBA" id="ARBA00022777"/>
    </source>
</evidence>
<dbReference type="InterPro" id="IPR018485">
    <property type="entry name" value="FGGY_C"/>
</dbReference>
<dbReference type="Gene3D" id="3.30.420.40">
    <property type="match status" value="2"/>
</dbReference>
<comment type="caution">
    <text evidence="7">Lacks conserved residue(s) required for the propagation of feature annotation.</text>
</comment>
<dbReference type="RefSeq" id="WP_268237161.1">
    <property type="nucleotide sequence ID" value="NZ_BMDZ01000030.1"/>
</dbReference>
<dbReference type="InterPro" id="IPR043129">
    <property type="entry name" value="ATPase_NBD"/>
</dbReference>
<comment type="caution">
    <text evidence="11">The sequence shown here is derived from an EMBL/GenBank/DDBJ whole genome shotgun (WGS) entry which is preliminary data.</text>
</comment>
<keyword evidence="3 7" id="KW-0547">Nucleotide-binding</keyword>
<evidence type="ECO:0000256" key="1">
    <source>
        <dbReference type="ARBA" id="ARBA00009156"/>
    </source>
</evidence>
<feature type="binding site" evidence="7">
    <location>
        <position position="155"/>
    </location>
    <ligand>
        <name>sn-glycerol 3-phosphate</name>
        <dbReference type="ChEBI" id="CHEBI:57597"/>
    </ligand>
</feature>
<evidence type="ECO:0000256" key="8">
    <source>
        <dbReference type="RuleBase" id="RU003733"/>
    </source>
</evidence>
<keyword evidence="6 7" id="KW-0067">ATP-binding</keyword>
<keyword evidence="12" id="KW-1185">Reference proteome</keyword>
<feature type="binding site" evidence="7">
    <location>
        <position position="103"/>
    </location>
    <ligand>
        <name>sn-glycerol 3-phosphate</name>
        <dbReference type="ChEBI" id="CHEBI:57597"/>
    </ligand>
</feature>
<dbReference type="PIRSF" id="PIRSF000538">
    <property type="entry name" value="GlpK"/>
    <property type="match status" value="1"/>
</dbReference>
<proteinExistence type="inferred from homology"/>
<evidence type="ECO:0000313" key="12">
    <source>
        <dbReference type="Proteomes" id="UP000603352"/>
    </source>
</evidence>
<comment type="pathway">
    <text evidence="7">Polyol metabolism; glycerol degradation via glycerol kinase pathway; sn-glycerol 3-phosphate from glycerol: step 1/1.</text>
</comment>
<dbReference type="GO" id="GO:0016301">
    <property type="term" value="F:kinase activity"/>
    <property type="evidence" value="ECO:0007669"/>
    <property type="project" value="UniProtKB-KW"/>
</dbReference>
<dbReference type="PROSITE" id="PS00445">
    <property type="entry name" value="FGGY_KINASES_2"/>
    <property type="match status" value="1"/>
</dbReference>
<feature type="binding site" evidence="7">
    <location>
        <position position="433"/>
    </location>
    <ligand>
        <name>ATP</name>
        <dbReference type="ChEBI" id="CHEBI:30616"/>
    </ligand>
</feature>
<feature type="binding site" evidence="7">
    <location>
        <position position="35"/>
    </location>
    <ligand>
        <name>ATP</name>
        <dbReference type="ChEBI" id="CHEBI:30616"/>
    </ligand>
</feature>
<feature type="binding site" evidence="7">
    <location>
        <position position="265"/>
    </location>
    <ligand>
        <name>glycerol</name>
        <dbReference type="ChEBI" id="CHEBI:17754"/>
    </ligand>
</feature>
<feature type="binding site" evidence="7">
    <location>
        <position position="333"/>
    </location>
    <ligand>
        <name>ATP</name>
        <dbReference type="ChEBI" id="CHEBI:30616"/>
    </ligand>
</feature>
<feature type="binding site" evidence="7">
    <location>
        <position position="37"/>
    </location>
    <ligand>
        <name>ADP</name>
        <dbReference type="ChEBI" id="CHEBI:456216"/>
    </ligand>
</feature>
<feature type="binding site" evidence="7">
    <location>
        <position position="286"/>
    </location>
    <ligand>
        <name>ATP</name>
        <dbReference type="ChEBI" id="CHEBI:30616"/>
    </ligand>
</feature>
<dbReference type="PANTHER" id="PTHR10196">
    <property type="entry name" value="SUGAR KINASE"/>
    <property type="match status" value="1"/>
</dbReference>
<dbReference type="Pfam" id="PF02782">
    <property type="entry name" value="FGGY_C"/>
    <property type="match status" value="1"/>
</dbReference>
<reference evidence="12" key="1">
    <citation type="journal article" date="2019" name="Int. J. Syst. Evol. Microbiol.">
        <title>The Global Catalogue of Microorganisms (GCM) 10K type strain sequencing project: providing services to taxonomists for standard genome sequencing and annotation.</title>
        <authorList>
            <consortium name="The Broad Institute Genomics Platform"/>
            <consortium name="The Broad Institute Genome Sequencing Center for Infectious Disease"/>
            <person name="Wu L."/>
            <person name="Ma J."/>
        </authorList>
    </citation>
    <scope>NUCLEOTIDE SEQUENCE [LARGE SCALE GENOMIC DNA]</scope>
    <source>
        <strain evidence="12">CGMCC 1.10188</strain>
    </source>
</reference>
<keyword evidence="4 7" id="KW-0418">Kinase</keyword>
<feature type="binding site" evidence="7">
    <location>
        <position position="264"/>
    </location>
    <ligand>
        <name>sn-glycerol 3-phosphate</name>
        <dbReference type="ChEBI" id="CHEBI:57597"/>
    </ligand>
</feature>
<feature type="binding site" evidence="7">
    <location>
        <position position="155"/>
    </location>
    <ligand>
        <name>glycerol</name>
        <dbReference type="ChEBI" id="CHEBI:17754"/>
    </ligand>
</feature>
<dbReference type="InterPro" id="IPR018484">
    <property type="entry name" value="FGGY_N"/>
</dbReference>
<evidence type="ECO:0000256" key="2">
    <source>
        <dbReference type="ARBA" id="ARBA00022679"/>
    </source>
</evidence>
<dbReference type="NCBIfam" id="TIGR01311">
    <property type="entry name" value="glycerol_kin"/>
    <property type="match status" value="1"/>
</dbReference>
<dbReference type="HAMAP" id="MF_00186">
    <property type="entry name" value="Glycerol_kin"/>
    <property type="match status" value="1"/>
</dbReference>
<comment type="activity regulation">
    <text evidence="7">Inhibited by fructose 1,6-bisphosphate (FBP).</text>
</comment>
<evidence type="ECO:0000256" key="5">
    <source>
        <dbReference type="ARBA" id="ARBA00022798"/>
    </source>
</evidence>
<dbReference type="CDD" id="cd07786">
    <property type="entry name" value="FGGY_EcGK_like"/>
    <property type="match status" value="1"/>
</dbReference>
<dbReference type="Proteomes" id="UP000603352">
    <property type="component" value="Unassembled WGS sequence"/>
</dbReference>
<dbReference type="EMBL" id="BMDZ01000030">
    <property type="protein sequence ID" value="GGB44056.1"/>
    <property type="molecule type" value="Genomic_DNA"/>
</dbReference>
<evidence type="ECO:0000256" key="7">
    <source>
        <dbReference type="HAMAP-Rule" id="MF_00186"/>
    </source>
</evidence>
<feature type="binding site" evidence="7">
    <location>
        <position position="264"/>
    </location>
    <ligand>
        <name>glycerol</name>
        <dbReference type="ChEBI" id="CHEBI:17754"/>
    </ligand>
</feature>
<feature type="binding site" evidence="7">
    <location>
        <position position="104"/>
    </location>
    <ligand>
        <name>glycerol</name>
        <dbReference type="ChEBI" id="CHEBI:17754"/>
    </ligand>
</feature>
<evidence type="ECO:0000256" key="6">
    <source>
        <dbReference type="ARBA" id="ARBA00022840"/>
    </source>
</evidence>
<keyword evidence="5 7" id="KW-0319">Glycerol metabolism</keyword>
<feature type="binding site" evidence="7">
    <location>
        <position position="329"/>
    </location>
    <ligand>
        <name>ADP</name>
        <dbReference type="ChEBI" id="CHEBI:456216"/>
    </ligand>
</feature>
<dbReference type="InterPro" id="IPR018483">
    <property type="entry name" value="Carb_kinase_FGGY_CS"/>
</dbReference>
<dbReference type="InterPro" id="IPR000577">
    <property type="entry name" value="Carb_kinase_FGGY"/>
</dbReference>
<feature type="binding site" evidence="7">
    <location>
        <position position="286"/>
    </location>
    <ligand>
        <name>ADP</name>
        <dbReference type="ChEBI" id="CHEBI:456216"/>
    </ligand>
</feature>
<keyword evidence="2 7" id="KW-0808">Transferase</keyword>
<feature type="binding site" evidence="7">
    <location>
        <position position="33"/>
    </location>
    <ligand>
        <name>ADP</name>
        <dbReference type="ChEBI" id="CHEBI:456216"/>
    </ligand>
</feature>